<accession>A0ABT8GPM7</accession>
<comment type="caution">
    <text evidence="1">The sequence shown here is derived from an EMBL/GenBank/DDBJ whole genome shotgun (WGS) entry which is preliminary data.</text>
</comment>
<evidence type="ECO:0000313" key="1">
    <source>
        <dbReference type="EMBL" id="MDN4493363.1"/>
    </source>
</evidence>
<protein>
    <submittedName>
        <fullName evidence="1">Uncharacterized protein</fullName>
    </submittedName>
</protein>
<organism evidence="1 2">
    <name type="scientific">Ureibacillus aquaedulcis</name>
    <dbReference type="NCBI Taxonomy" id="3058421"/>
    <lineage>
        <taxon>Bacteria</taxon>
        <taxon>Bacillati</taxon>
        <taxon>Bacillota</taxon>
        <taxon>Bacilli</taxon>
        <taxon>Bacillales</taxon>
        <taxon>Caryophanaceae</taxon>
        <taxon>Ureibacillus</taxon>
    </lineage>
</organism>
<evidence type="ECO:0000313" key="2">
    <source>
        <dbReference type="Proteomes" id="UP001172743"/>
    </source>
</evidence>
<dbReference type="EMBL" id="JAUHTQ010000004">
    <property type="protein sequence ID" value="MDN4493363.1"/>
    <property type="molecule type" value="Genomic_DNA"/>
</dbReference>
<dbReference type="Proteomes" id="UP001172743">
    <property type="component" value="Unassembled WGS sequence"/>
</dbReference>
<gene>
    <name evidence="1" type="ORF">QYB95_07435</name>
</gene>
<proteinExistence type="predicted"/>
<sequence length="80" mass="9285">MESQEPRMKEKLEHLNAIRDELKKDDFNFLCATVIAQEYISSCNFQGIKRNRQNILNKVNAELKSIGCDSVSYGFLRKLC</sequence>
<dbReference type="RefSeq" id="WP_301137671.1">
    <property type="nucleotide sequence ID" value="NZ_JAUHTQ010000004.1"/>
</dbReference>
<keyword evidence="2" id="KW-1185">Reference proteome</keyword>
<name>A0ABT8GPM7_9BACL</name>
<reference evidence="1" key="1">
    <citation type="submission" date="2023-07" db="EMBL/GenBank/DDBJ databases">
        <title>Ureibacillus sp. isolated from freshwater well.</title>
        <authorList>
            <person name="Kirdat K."/>
            <person name="Bhatt A."/>
            <person name="Teware R."/>
            <person name="Bhavsar Y."/>
            <person name="Yadav A."/>
        </authorList>
    </citation>
    <scope>NUCLEOTIDE SEQUENCE</scope>
    <source>
        <strain evidence="1">BA0131</strain>
    </source>
</reference>